<evidence type="ECO:0008006" key="2">
    <source>
        <dbReference type="Google" id="ProtNLM"/>
    </source>
</evidence>
<dbReference type="Pfam" id="PF02810">
    <property type="entry name" value="SEC-C"/>
    <property type="match status" value="1"/>
</dbReference>
<accession>A0A0F8ZJK5</accession>
<protein>
    <recommendedName>
        <fullName evidence="2">SEC-C domain-containing protein</fullName>
    </recommendedName>
</protein>
<gene>
    <name evidence="1" type="ORF">LCGC14_2687400</name>
</gene>
<comment type="caution">
    <text evidence="1">The sequence shown here is derived from an EMBL/GenBank/DDBJ whole genome shotgun (WGS) entry which is preliminary data.</text>
</comment>
<reference evidence="1" key="1">
    <citation type="journal article" date="2015" name="Nature">
        <title>Complex archaea that bridge the gap between prokaryotes and eukaryotes.</title>
        <authorList>
            <person name="Spang A."/>
            <person name="Saw J.H."/>
            <person name="Jorgensen S.L."/>
            <person name="Zaremba-Niedzwiedzka K."/>
            <person name="Martijn J."/>
            <person name="Lind A.E."/>
            <person name="van Eijk R."/>
            <person name="Schleper C."/>
            <person name="Guy L."/>
            <person name="Ettema T.J."/>
        </authorList>
    </citation>
    <scope>NUCLEOTIDE SEQUENCE</scope>
</reference>
<organism evidence="1">
    <name type="scientific">marine sediment metagenome</name>
    <dbReference type="NCBI Taxonomy" id="412755"/>
    <lineage>
        <taxon>unclassified sequences</taxon>
        <taxon>metagenomes</taxon>
        <taxon>ecological metagenomes</taxon>
    </lineage>
</organism>
<dbReference type="Gene3D" id="3.10.450.50">
    <property type="match status" value="1"/>
</dbReference>
<proteinExistence type="predicted"/>
<dbReference type="SUPFAM" id="SSF103642">
    <property type="entry name" value="Sec-C motif"/>
    <property type="match status" value="1"/>
</dbReference>
<evidence type="ECO:0000313" key="1">
    <source>
        <dbReference type="EMBL" id="KKK93983.1"/>
    </source>
</evidence>
<feature type="non-terminal residue" evidence="1">
    <location>
        <position position="73"/>
    </location>
</feature>
<name>A0A0F8ZJK5_9ZZZZ</name>
<sequence>MPTIKRQCEKIKHNSLCPCGSNMKYKNCCLKKINDKSQQTYEMIHESKRIGKAKKIVAAAIKFDIDHPIILPD</sequence>
<dbReference type="EMBL" id="LAZR01047539">
    <property type="protein sequence ID" value="KKK93983.1"/>
    <property type="molecule type" value="Genomic_DNA"/>
</dbReference>
<dbReference type="AlphaFoldDB" id="A0A0F8ZJK5"/>
<dbReference type="InterPro" id="IPR004027">
    <property type="entry name" value="SEC_C_motif"/>
</dbReference>